<feature type="region of interest" description="Disordered" evidence="1">
    <location>
        <begin position="1"/>
        <end position="93"/>
    </location>
</feature>
<organism evidence="2 3">
    <name type="scientific">Dothistroma septosporum (strain NZE10 / CBS 128990)</name>
    <name type="common">Red band needle blight fungus</name>
    <name type="synonym">Mycosphaerella pini</name>
    <dbReference type="NCBI Taxonomy" id="675120"/>
    <lineage>
        <taxon>Eukaryota</taxon>
        <taxon>Fungi</taxon>
        <taxon>Dikarya</taxon>
        <taxon>Ascomycota</taxon>
        <taxon>Pezizomycotina</taxon>
        <taxon>Dothideomycetes</taxon>
        <taxon>Dothideomycetidae</taxon>
        <taxon>Mycosphaerellales</taxon>
        <taxon>Mycosphaerellaceae</taxon>
        <taxon>Dothistroma</taxon>
    </lineage>
</organism>
<reference evidence="2 3" key="2">
    <citation type="journal article" date="2012" name="PLoS Pathog.">
        <title>Diverse lifestyles and strategies of plant pathogenesis encoded in the genomes of eighteen Dothideomycetes fungi.</title>
        <authorList>
            <person name="Ohm R.A."/>
            <person name="Feau N."/>
            <person name="Henrissat B."/>
            <person name="Schoch C.L."/>
            <person name="Horwitz B.A."/>
            <person name="Barry K.W."/>
            <person name="Condon B.J."/>
            <person name="Copeland A.C."/>
            <person name="Dhillon B."/>
            <person name="Glaser F."/>
            <person name="Hesse C.N."/>
            <person name="Kosti I."/>
            <person name="LaButti K."/>
            <person name="Lindquist E.A."/>
            <person name="Lucas S."/>
            <person name="Salamov A.A."/>
            <person name="Bradshaw R.E."/>
            <person name="Ciuffetti L."/>
            <person name="Hamelin R.C."/>
            <person name="Kema G.H.J."/>
            <person name="Lawrence C."/>
            <person name="Scott J.A."/>
            <person name="Spatafora J.W."/>
            <person name="Turgeon B.G."/>
            <person name="de Wit P.J.G.M."/>
            <person name="Zhong S."/>
            <person name="Goodwin S.B."/>
            <person name="Grigoriev I.V."/>
        </authorList>
    </citation>
    <scope>NUCLEOTIDE SEQUENCE [LARGE SCALE GENOMIC DNA]</scope>
    <source>
        <strain evidence="3">NZE10 / CBS 128990</strain>
    </source>
</reference>
<protein>
    <submittedName>
        <fullName evidence="2">Uncharacterized protein</fullName>
    </submittedName>
</protein>
<feature type="compositionally biased region" description="Basic and acidic residues" evidence="1">
    <location>
        <begin position="24"/>
        <end position="39"/>
    </location>
</feature>
<keyword evidence="3" id="KW-1185">Reference proteome</keyword>
<evidence type="ECO:0000256" key="1">
    <source>
        <dbReference type="SAM" id="MobiDB-lite"/>
    </source>
</evidence>
<gene>
    <name evidence="2" type="ORF">DOTSEDRAFT_54259</name>
</gene>
<accession>M2YP91</accession>
<feature type="compositionally biased region" description="Basic residues" evidence="1">
    <location>
        <begin position="54"/>
        <end position="66"/>
    </location>
</feature>
<sequence length="93" mass="10130">MVSTRNSIAAKPSPEQEPAKATPVKKDRTRAVKIAKDGEQGTPAKATEVEAKLKSKRAKRRSRVAVRMKAEGLSRRGAAKTETNQEEGKNDES</sequence>
<reference evidence="3" key="1">
    <citation type="journal article" date="2012" name="PLoS Genet.">
        <title>The genomes of the fungal plant pathogens Cladosporium fulvum and Dothistroma septosporum reveal adaptation to different hosts and lifestyles but also signatures of common ancestry.</title>
        <authorList>
            <person name="de Wit P.J.G.M."/>
            <person name="van der Burgt A."/>
            <person name="Oekmen B."/>
            <person name="Stergiopoulos I."/>
            <person name="Abd-Elsalam K.A."/>
            <person name="Aerts A.L."/>
            <person name="Bahkali A.H."/>
            <person name="Beenen H.G."/>
            <person name="Chettri P."/>
            <person name="Cox M.P."/>
            <person name="Datema E."/>
            <person name="de Vries R.P."/>
            <person name="Dhillon B."/>
            <person name="Ganley A.R."/>
            <person name="Griffiths S.A."/>
            <person name="Guo Y."/>
            <person name="Hamelin R.C."/>
            <person name="Henrissat B."/>
            <person name="Kabir M.S."/>
            <person name="Jashni M.K."/>
            <person name="Kema G."/>
            <person name="Klaubauf S."/>
            <person name="Lapidus A."/>
            <person name="Levasseur A."/>
            <person name="Lindquist E."/>
            <person name="Mehrabi R."/>
            <person name="Ohm R.A."/>
            <person name="Owen T.J."/>
            <person name="Salamov A."/>
            <person name="Schwelm A."/>
            <person name="Schijlen E."/>
            <person name="Sun H."/>
            <person name="van den Burg H.A."/>
            <person name="van Ham R.C.H.J."/>
            <person name="Zhang S."/>
            <person name="Goodwin S.B."/>
            <person name="Grigoriev I.V."/>
            <person name="Collemare J."/>
            <person name="Bradshaw R.E."/>
        </authorList>
    </citation>
    <scope>NUCLEOTIDE SEQUENCE [LARGE SCALE GENOMIC DNA]</scope>
    <source>
        <strain evidence="3">NZE10 / CBS 128990</strain>
    </source>
</reference>
<evidence type="ECO:0000313" key="3">
    <source>
        <dbReference type="Proteomes" id="UP000016933"/>
    </source>
</evidence>
<dbReference type="Proteomes" id="UP000016933">
    <property type="component" value="Unassembled WGS sequence"/>
</dbReference>
<proteinExistence type="predicted"/>
<evidence type="ECO:0000313" key="2">
    <source>
        <dbReference type="EMBL" id="EME43441.1"/>
    </source>
</evidence>
<dbReference type="AlphaFoldDB" id="M2YP91"/>
<name>M2YP91_DOTSN</name>
<dbReference type="EMBL" id="KB446540">
    <property type="protein sequence ID" value="EME43441.1"/>
    <property type="molecule type" value="Genomic_DNA"/>
</dbReference>
<dbReference type="HOGENOM" id="CLU_2399660_0_0_1"/>